<dbReference type="EMBL" id="JAHLQT010014562">
    <property type="protein sequence ID" value="KAG7170258.1"/>
    <property type="molecule type" value="Genomic_DNA"/>
</dbReference>
<proteinExistence type="inferred from homology"/>
<dbReference type="InterPro" id="IPR019821">
    <property type="entry name" value="Kinesin_motor_CS"/>
</dbReference>
<dbReference type="InterPro" id="IPR036961">
    <property type="entry name" value="Kinesin_motor_dom_sf"/>
</dbReference>
<dbReference type="SUPFAM" id="SSF52540">
    <property type="entry name" value="P-loop containing nucleoside triphosphate hydrolases"/>
    <property type="match status" value="1"/>
</dbReference>
<dbReference type="Proteomes" id="UP000747542">
    <property type="component" value="Unassembled WGS sequence"/>
</dbReference>
<dbReference type="GO" id="GO:0005875">
    <property type="term" value="C:microtubule associated complex"/>
    <property type="evidence" value="ECO:0007669"/>
    <property type="project" value="TreeGrafter"/>
</dbReference>
<evidence type="ECO:0000256" key="4">
    <source>
        <dbReference type="ARBA" id="ARBA00023212"/>
    </source>
</evidence>
<feature type="region of interest" description="Disordered" evidence="8">
    <location>
        <begin position="683"/>
        <end position="867"/>
    </location>
</feature>
<feature type="compositionally biased region" description="Low complexity" evidence="8">
    <location>
        <begin position="693"/>
        <end position="706"/>
    </location>
</feature>
<evidence type="ECO:0000256" key="6">
    <source>
        <dbReference type="RuleBase" id="RU000394"/>
    </source>
</evidence>
<feature type="compositionally biased region" description="Polar residues" evidence="8">
    <location>
        <begin position="850"/>
        <end position="867"/>
    </location>
</feature>
<comment type="caution">
    <text evidence="10">The sequence shown here is derived from an EMBL/GenBank/DDBJ whole genome shotgun (WGS) entry which is preliminary data.</text>
</comment>
<dbReference type="PANTHER" id="PTHR47969">
    <property type="entry name" value="CHROMOSOME-ASSOCIATED KINESIN KIF4A-RELATED"/>
    <property type="match status" value="1"/>
</dbReference>
<feature type="coiled-coil region" evidence="7">
    <location>
        <begin position="490"/>
        <end position="517"/>
    </location>
</feature>
<dbReference type="PANTHER" id="PTHR47969:SF33">
    <property type="entry name" value="KINESIN-LIKE PROTEIN"/>
    <property type="match status" value="1"/>
</dbReference>
<accession>A0A8J5MZZ7</accession>
<dbReference type="GO" id="GO:0007018">
    <property type="term" value="P:microtubule-based movement"/>
    <property type="evidence" value="ECO:0007669"/>
    <property type="project" value="InterPro"/>
</dbReference>
<keyword evidence="3 5" id="KW-0067">ATP-binding</keyword>
<evidence type="ECO:0000256" key="1">
    <source>
        <dbReference type="ARBA" id="ARBA00004245"/>
    </source>
</evidence>
<keyword evidence="5 6" id="KW-0505">Motor protein</keyword>
<evidence type="ECO:0000256" key="7">
    <source>
        <dbReference type="SAM" id="Coils"/>
    </source>
</evidence>
<dbReference type="CDD" id="cd00106">
    <property type="entry name" value="KISc"/>
    <property type="match status" value="1"/>
</dbReference>
<organism evidence="10 11">
    <name type="scientific">Homarus americanus</name>
    <name type="common">American lobster</name>
    <dbReference type="NCBI Taxonomy" id="6706"/>
    <lineage>
        <taxon>Eukaryota</taxon>
        <taxon>Metazoa</taxon>
        <taxon>Ecdysozoa</taxon>
        <taxon>Arthropoda</taxon>
        <taxon>Crustacea</taxon>
        <taxon>Multicrustacea</taxon>
        <taxon>Malacostraca</taxon>
        <taxon>Eumalacostraca</taxon>
        <taxon>Eucarida</taxon>
        <taxon>Decapoda</taxon>
        <taxon>Pleocyemata</taxon>
        <taxon>Astacidea</taxon>
        <taxon>Nephropoidea</taxon>
        <taxon>Nephropidae</taxon>
        <taxon>Homarus</taxon>
    </lineage>
</organism>
<dbReference type="InterPro" id="IPR001752">
    <property type="entry name" value="Kinesin_motor_dom"/>
</dbReference>
<sequence>MVERRTSRRGDSPGSRELIRSGGSGGSEGSGLNGSRGFTGHSTLPSSNDGLGSANSLDQTMTRSLGSRGSLCDEAADECDNINVVIRCRPLNDKERQRGDENNLIFPGEGQAWVNMDGMNGQLTQKPKVFTYNVVFEPEALQEDILEHSGVKRLLDMAIDGFSCTIFCYGQTGSGKTHTLTGPPHLFDKGPDMFSESHGLIFRSFVYLFNQLQNRDDQEFTLTASYLEIYNEKVIDLLNIGTNTKPLQVRWSKKKRGFFVENLFEIECAELDDLLAVLEEGLRNRAVASHNMNEYSSRSHTILTVNITSEQKADDGVNLTRNGKINFVDLAGSEMTKKTNSEGKTLEEANNINKSLMVLGTCIAALSDNRKRDGHIPYRDSKLTKLLADSLAGNGVTLMIACVSPAKSNISETINTLRYATRAKRIRTKPIIVMDPKEKVIMSLQREVSLLREENAHLKMLIDLGENVPPPMSRQGSFRIDDEKLENLDNRELIKLVQHYMAEHENVRKENKELQRVTTALVRDQELVCKENERLLRKLEDVSRDPHSNPNAQSEDRLAAYLNAALFVTVCCVCVWVWWPPYYSNHFTPTTILEYHAVRADSLHFLRTLVFLLFYNNPLPLCLQPVFVRALLSFSIFPHHHSLPPSYSLVSVCCRSPIVPAQPAISGEELLNASMTGNFNMMSGGSSRVSNTPSFRSRSLPSSSSSQVWINPLNNSRGKDSDSGPSSRGRGAGTSRESSQRHHRLPDSINKELEKRRIGKSMTDLTTSGGSSGGRRNSWDERNESEVQRMRKIPVKSKSMSPGVATGRSGGRGKTRSKSVPRLKGGGRGGIPRGPAARDTDHRPPGPSYHGSSLPSVASTSPNNIHTNQLLYMEEDQSQELVTV</sequence>
<dbReference type="InterPro" id="IPR027640">
    <property type="entry name" value="Kinesin-like_fam"/>
</dbReference>
<keyword evidence="6" id="KW-0493">Microtubule</keyword>
<evidence type="ECO:0000313" key="11">
    <source>
        <dbReference type="Proteomes" id="UP000747542"/>
    </source>
</evidence>
<feature type="compositionally biased region" description="Gly residues" evidence="8">
    <location>
        <begin position="22"/>
        <end position="34"/>
    </location>
</feature>
<evidence type="ECO:0000256" key="3">
    <source>
        <dbReference type="ARBA" id="ARBA00022840"/>
    </source>
</evidence>
<evidence type="ECO:0000256" key="2">
    <source>
        <dbReference type="ARBA" id="ARBA00022741"/>
    </source>
</evidence>
<dbReference type="InterPro" id="IPR027417">
    <property type="entry name" value="P-loop_NTPase"/>
</dbReference>
<dbReference type="PROSITE" id="PS00411">
    <property type="entry name" value="KINESIN_MOTOR_1"/>
    <property type="match status" value="1"/>
</dbReference>
<feature type="region of interest" description="Disordered" evidence="8">
    <location>
        <begin position="1"/>
        <end position="58"/>
    </location>
</feature>
<dbReference type="GO" id="GO:0008017">
    <property type="term" value="F:microtubule binding"/>
    <property type="evidence" value="ECO:0007669"/>
    <property type="project" value="InterPro"/>
</dbReference>
<keyword evidence="2 5" id="KW-0547">Nucleotide-binding</keyword>
<evidence type="ECO:0000256" key="8">
    <source>
        <dbReference type="SAM" id="MobiDB-lite"/>
    </source>
</evidence>
<dbReference type="PROSITE" id="PS50067">
    <property type="entry name" value="KINESIN_MOTOR_2"/>
    <property type="match status" value="1"/>
</dbReference>
<keyword evidence="4" id="KW-0206">Cytoskeleton</keyword>
<keyword evidence="11" id="KW-1185">Reference proteome</keyword>
<comment type="subcellular location">
    <subcellularLocation>
        <location evidence="1">Cytoplasm</location>
        <location evidence="1">Cytoskeleton</location>
    </subcellularLocation>
</comment>
<keyword evidence="4" id="KW-0963">Cytoplasm</keyword>
<feature type="domain" description="Kinesin motor" evidence="9">
    <location>
        <begin position="81"/>
        <end position="426"/>
    </location>
</feature>
<dbReference type="SMART" id="SM00129">
    <property type="entry name" value="KISc"/>
    <property type="match status" value="1"/>
</dbReference>
<feature type="compositionally biased region" description="Basic and acidic residues" evidence="8">
    <location>
        <begin position="745"/>
        <end position="756"/>
    </location>
</feature>
<name>A0A8J5MZZ7_HOMAM</name>
<dbReference type="GO" id="GO:0003777">
    <property type="term" value="F:microtubule motor activity"/>
    <property type="evidence" value="ECO:0007669"/>
    <property type="project" value="InterPro"/>
</dbReference>
<gene>
    <name evidence="10" type="primary">Kif12-L</name>
    <name evidence="10" type="ORF">Hamer_G024689</name>
</gene>
<comment type="similarity">
    <text evidence="5 6">Belongs to the TRAFAC class myosin-kinesin ATPase superfamily. Kinesin family.</text>
</comment>
<dbReference type="GO" id="GO:0005524">
    <property type="term" value="F:ATP binding"/>
    <property type="evidence" value="ECO:0007669"/>
    <property type="project" value="UniProtKB-UniRule"/>
</dbReference>
<keyword evidence="7" id="KW-0175">Coiled coil</keyword>
<dbReference type="Pfam" id="PF00225">
    <property type="entry name" value="Kinesin"/>
    <property type="match status" value="1"/>
</dbReference>
<feature type="compositionally biased region" description="Basic and acidic residues" evidence="8">
    <location>
        <begin position="777"/>
        <end position="789"/>
    </location>
</feature>
<dbReference type="GO" id="GO:0007052">
    <property type="term" value="P:mitotic spindle organization"/>
    <property type="evidence" value="ECO:0007669"/>
    <property type="project" value="TreeGrafter"/>
</dbReference>
<feature type="compositionally biased region" description="Polar residues" evidence="8">
    <location>
        <begin position="40"/>
        <end position="58"/>
    </location>
</feature>
<feature type="compositionally biased region" description="Polar residues" evidence="8">
    <location>
        <begin position="683"/>
        <end position="692"/>
    </location>
</feature>
<dbReference type="PRINTS" id="PR00380">
    <property type="entry name" value="KINESINHEAVY"/>
</dbReference>
<feature type="compositionally biased region" description="Basic and acidic residues" evidence="8">
    <location>
        <begin position="1"/>
        <end position="11"/>
    </location>
</feature>
<protein>
    <recommendedName>
        <fullName evidence="6">Kinesin-like protein</fullName>
    </recommendedName>
</protein>
<dbReference type="Gene3D" id="3.40.850.10">
    <property type="entry name" value="Kinesin motor domain"/>
    <property type="match status" value="1"/>
</dbReference>
<evidence type="ECO:0000313" key="10">
    <source>
        <dbReference type="EMBL" id="KAG7170258.1"/>
    </source>
</evidence>
<dbReference type="AlphaFoldDB" id="A0A8J5MZZ7"/>
<dbReference type="FunFam" id="3.40.850.10:FF:000080">
    <property type="entry name" value="Kinesin-like protein"/>
    <property type="match status" value="1"/>
</dbReference>
<feature type="binding site" evidence="5">
    <location>
        <begin position="170"/>
        <end position="177"/>
    </location>
    <ligand>
        <name>ATP</name>
        <dbReference type="ChEBI" id="CHEBI:30616"/>
    </ligand>
</feature>
<reference evidence="10" key="1">
    <citation type="journal article" date="2021" name="Sci. Adv.">
        <title>The American lobster genome reveals insights on longevity, neural, and immune adaptations.</title>
        <authorList>
            <person name="Polinski J.M."/>
            <person name="Zimin A.V."/>
            <person name="Clark K.F."/>
            <person name="Kohn A.B."/>
            <person name="Sadowski N."/>
            <person name="Timp W."/>
            <person name="Ptitsyn A."/>
            <person name="Khanna P."/>
            <person name="Romanova D.Y."/>
            <person name="Williams P."/>
            <person name="Greenwood S.J."/>
            <person name="Moroz L.L."/>
            <person name="Walt D.R."/>
            <person name="Bodnar A.G."/>
        </authorList>
    </citation>
    <scope>NUCLEOTIDE SEQUENCE</scope>
    <source>
        <strain evidence="10">GMGI-L3</strain>
    </source>
</reference>
<feature type="compositionally biased region" description="Low complexity" evidence="8">
    <location>
        <begin position="723"/>
        <end position="737"/>
    </location>
</feature>
<dbReference type="GO" id="GO:0051231">
    <property type="term" value="P:spindle elongation"/>
    <property type="evidence" value="ECO:0007669"/>
    <property type="project" value="TreeGrafter"/>
</dbReference>
<dbReference type="GO" id="GO:0005874">
    <property type="term" value="C:microtubule"/>
    <property type="evidence" value="ECO:0007669"/>
    <property type="project" value="UniProtKB-KW"/>
</dbReference>
<evidence type="ECO:0000259" key="9">
    <source>
        <dbReference type="PROSITE" id="PS50067"/>
    </source>
</evidence>
<feature type="compositionally biased region" description="Basic residues" evidence="8">
    <location>
        <begin position="811"/>
        <end position="821"/>
    </location>
</feature>
<evidence type="ECO:0000256" key="5">
    <source>
        <dbReference type="PROSITE-ProRule" id="PRU00283"/>
    </source>
</evidence>